<accession>A0A0M3HLC5</accession>
<dbReference type="AlphaFoldDB" id="A0A0M3HLC5"/>
<reference evidence="2" key="1">
    <citation type="submission" date="2017-02" db="UniProtKB">
        <authorList>
            <consortium name="WormBaseParasite"/>
        </authorList>
    </citation>
    <scope>IDENTIFICATION</scope>
</reference>
<name>A0A0M3HLC5_ASCLU</name>
<protein>
    <submittedName>
        <fullName evidence="2">Transposase</fullName>
    </submittedName>
</protein>
<evidence type="ECO:0000313" key="1">
    <source>
        <dbReference type="Proteomes" id="UP000036681"/>
    </source>
</evidence>
<organism evidence="1 2">
    <name type="scientific">Ascaris lumbricoides</name>
    <name type="common">Giant roundworm</name>
    <dbReference type="NCBI Taxonomy" id="6252"/>
    <lineage>
        <taxon>Eukaryota</taxon>
        <taxon>Metazoa</taxon>
        <taxon>Ecdysozoa</taxon>
        <taxon>Nematoda</taxon>
        <taxon>Chromadorea</taxon>
        <taxon>Rhabditida</taxon>
        <taxon>Spirurina</taxon>
        <taxon>Ascaridomorpha</taxon>
        <taxon>Ascaridoidea</taxon>
        <taxon>Ascarididae</taxon>
        <taxon>Ascaris</taxon>
    </lineage>
</organism>
<proteinExistence type="predicted"/>
<dbReference type="WBParaSite" id="ALUE_0000232001-mRNA-1">
    <property type="protein sequence ID" value="ALUE_0000232001-mRNA-1"/>
    <property type="gene ID" value="ALUE_0000232001"/>
</dbReference>
<sequence>MKIHNSYANYSLNIEMRQVALSRMPLRNLDQDAFW</sequence>
<dbReference type="Proteomes" id="UP000036681">
    <property type="component" value="Unplaced"/>
</dbReference>
<evidence type="ECO:0000313" key="2">
    <source>
        <dbReference type="WBParaSite" id="ALUE_0000232001-mRNA-1"/>
    </source>
</evidence>
<keyword evidence="1" id="KW-1185">Reference proteome</keyword>